<accession>A0A7W3PIK3</accession>
<proteinExistence type="predicted"/>
<dbReference type="RefSeq" id="WP_146855143.1">
    <property type="nucleotide sequence ID" value="NZ_BAAAHR010000002.1"/>
</dbReference>
<sequence>MSELQQNLATEPASRPGDNPERTAVSASLPRAQGMGFGVSTLSRPGEEPLVFLLDCSGDWDVVPIP</sequence>
<evidence type="ECO:0000313" key="2">
    <source>
        <dbReference type="EMBL" id="GEK83452.1"/>
    </source>
</evidence>
<protein>
    <submittedName>
        <fullName evidence="3">Uncharacterized protein</fullName>
    </submittedName>
</protein>
<dbReference type="EMBL" id="JACGWW010000002">
    <property type="protein sequence ID" value="MBA8813148.1"/>
    <property type="molecule type" value="Genomic_DNA"/>
</dbReference>
<dbReference type="AlphaFoldDB" id="A0A7W3PIK3"/>
<gene>
    <name evidence="3" type="ORF">FB463_001397</name>
    <name evidence="2" type="ORF">FFA01_17610</name>
</gene>
<dbReference type="Proteomes" id="UP000321154">
    <property type="component" value="Unassembled WGS sequence"/>
</dbReference>
<organism evidence="3 5">
    <name type="scientific">Frigoribacterium faeni</name>
    <dbReference type="NCBI Taxonomy" id="145483"/>
    <lineage>
        <taxon>Bacteria</taxon>
        <taxon>Bacillati</taxon>
        <taxon>Actinomycetota</taxon>
        <taxon>Actinomycetes</taxon>
        <taxon>Micrococcales</taxon>
        <taxon>Microbacteriaceae</taxon>
        <taxon>Frigoribacterium</taxon>
    </lineage>
</organism>
<reference evidence="2 4" key="1">
    <citation type="submission" date="2019-07" db="EMBL/GenBank/DDBJ databases">
        <title>Whole genome shotgun sequence of Frigoribacterium faeni NBRC 103066.</title>
        <authorList>
            <person name="Hosoyama A."/>
            <person name="Uohara A."/>
            <person name="Ohji S."/>
            <person name="Ichikawa N."/>
        </authorList>
    </citation>
    <scope>NUCLEOTIDE SEQUENCE [LARGE SCALE GENOMIC DNA]</scope>
    <source>
        <strain evidence="2 4">NBRC 103066</strain>
    </source>
</reference>
<name>A0A7W3PIK3_9MICO</name>
<evidence type="ECO:0000313" key="3">
    <source>
        <dbReference type="EMBL" id="MBA8813148.1"/>
    </source>
</evidence>
<dbReference type="Proteomes" id="UP000522688">
    <property type="component" value="Unassembled WGS sequence"/>
</dbReference>
<keyword evidence="4" id="KW-1185">Reference proteome</keyword>
<evidence type="ECO:0000256" key="1">
    <source>
        <dbReference type="SAM" id="MobiDB-lite"/>
    </source>
</evidence>
<dbReference type="EMBL" id="BJUV01000015">
    <property type="protein sequence ID" value="GEK83452.1"/>
    <property type="molecule type" value="Genomic_DNA"/>
</dbReference>
<reference evidence="3 5" key="2">
    <citation type="submission" date="2020-07" db="EMBL/GenBank/DDBJ databases">
        <title>Sequencing the genomes of 1000 actinobacteria strains.</title>
        <authorList>
            <person name="Klenk H.-P."/>
        </authorList>
    </citation>
    <scope>NUCLEOTIDE SEQUENCE [LARGE SCALE GENOMIC DNA]</scope>
    <source>
        <strain evidence="3 5">DSM 10309</strain>
    </source>
</reference>
<comment type="caution">
    <text evidence="3">The sequence shown here is derived from an EMBL/GenBank/DDBJ whole genome shotgun (WGS) entry which is preliminary data.</text>
</comment>
<evidence type="ECO:0000313" key="4">
    <source>
        <dbReference type="Proteomes" id="UP000321154"/>
    </source>
</evidence>
<feature type="region of interest" description="Disordered" evidence="1">
    <location>
        <begin position="1"/>
        <end position="31"/>
    </location>
</feature>
<evidence type="ECO:0000313" key="5">
    <source>
        <dbReference type="Proteomes" id="UP000522688"/>
    </source>
</evidence>